<evidence type="ECO:0000313" key="1">
    <source>
        <dbReference type="EMBL" id="KAI5671326.1"/>
    </source>
</evidence>
<sequence length="103" mass="11747">MASGLYYFRQLHPLDFLIDPELLKGSLHLYLEASLGIVFWVSTLSSPSSDHHPQLVTKTTLQCQIEWFSLSVENHQQSGPAIYLLQRRESIPFSSRSIGNRNC</sequence>
<protein>
    <submittedName>
        <fullName evidence="1">Uncharacterized protein</fullName>
    </submittedName>
</protein>
<name>A0ACC0BF84_CATRO</name>
<dbReference type="EMBL" id="CM044703">
    <property type="protein sequence ID" value="KAI5671326.1"/>
    <property type="molecule type" value="Genomic_DNA"/>
</dbReference>
<gene>
    <name evidence="1" type="ORF">M9H77_11690</name>
</gene>
<dbReference type="Proteomes" id="UP001060085">
    <property type="component" value="Linkage Group LG03"/>
</dbReference>
<keyword evidence="2" id="KW-1185">Reference proteome</keyword>
<accession>A0ACC0BF84</accession>
<comment type="caution">
    <text evidence="1">The sequence shown here is derived from an EMBL/GenBank/DDBJ whole genome shotgun (WGS) entry which is preliminary data.</text>
</comment>
<organism evidence="1 2">
    <name type="scientific">Catharanthus roseus</name>
    <name type="common">Madagascar periwinkle</name>
    <name type="synonym">Vinca rosea</name>
    <dbReference type="NCBI Taxonomy" id="4058"/>
    <lineage>
        <taxon>Eukaryota</taxon>
        <taxon>Viridiplantae</taxon>
        <taxon>Streptophyta</taxon>
        <taxon>Embryophyta</taxon>
        <taxon>Tracheophyta</taxon>
        <taxon>Spermatophyta</taxon>
        <taxon>Magnoliopsida</taxon>
        <taxon>eudicotyledons</taxon>
        <taxon>Gunneridae</taxon>
        <taxon>Pentapetalae</taxon>
        <taxon>asterids</taxon>
        <taxon>lamiids</taxon>
        <taxon>Gentianales</taxon>
        <taxon>Apocynaceae</taxon>
        <taxon>Rauvolfioideae</taxon>
        <taxon>Vinceae</taxon>
        <taxon>Catharanthinae</taxon>
        <taxon>Catharanthus</taxon>
    </lineage>
</organism>
<proteinExistence type="predicted"/>
<reference evidence="2" key="1">
    <citation type="journal article" date="2023" name="Nat. Plants">
        <title>Single-cell RNA sequencing provides a high-resolution roadmap for understanding the multicellular compartmentation of specialized metabolism.</title>
        <authorList>
            <person name="Sun S."/>
            <person name="Shen X."/>
            <person name="Li Y."/>
            <person name="Li Y."/>
            <person name="Wang S."/>
            <person name="Li R."/>
            <person name="Zhang H."/>
            <person name="Shen G."/>
            <person name="Guo B."/>
            <person name="Wei J."/>
            <person name="Xu J."/>
            <person name="St-Pierre B."/>
            <person name="Chen S."/>
            <person name="Sun C."/>
        </authorList>
    </citation>
    <scope>NUCLEOTIDE SEQUENCE [LARGE SCALE GENOMIC DNA]</scope>
</reference>
<evidence type="ECO:0000313" key="2">
    <source>
        <dbReference type="Proteomes" id="UP001060085"/>
    </source>
</evidence>